<accession>A0A3E4YKX5</accession>
<dbReference type="AlphaFoldDB" id="A0A3E4YKX5"/>
<sequence length="412" mass="48248">MELNKITEYKRLAYQRYKYGNLLGLKASDEKSMQSLDVVYMKLNSLFGELKDLTFNPVNIFTSLEELRSDKGLVSFKKFNEEQILEYLTDDEIKDYVKAKYDNLKFAFERIKNTDKFIISSKNENKSYCFKKSNLKDIYELNIINTKDVAKTLALSNLPTYIIKIKDTDFKKNTINITYLDDYKDINVKLGDKKSINIDIIKDLENNLEDKLLNTNDIIFIKPTITPNDAKNIIIPEIDDKNLFFELTLEKTDNLLNALQTNVVNAPSFSNRNYELRVAYDIEKDEFSYIIYDTKSKTASFKNEFTNLIKSDTNLSNTIEERFKFTIVKAFQEVNDLIIANPELDCEPWSFDDFESLIEDYKKIIYAERESDNDLRSLIADTTDLINRTTSLQEELKDLKMNMDNDAVEMEW</sequence>
<reference evidence="1 2" key="1">
    <citation type="submission" date="2018-08" db="EMBL/GenBank/DDBJ databases">
        <title>A genome reference for cultivated species of the human gut microbiota.</title>
        <authorList>
            <person name="Zou Y."/>
            <person name="Xue W."/>
            <person name="Luo G."/>
        </authorList>
    </citation>
    <scope>NUCLEOTIDE SEQUENCE [LARGE SCALE GENOMIC DNA]</scope>
    <source>
        <strain evidence="1 2">OM07-13</strain>
    </source>
</reference>
<proteinExistence type="predicted"/>
<evidence type="ECO:0000313" key="1">
    <source>
        <dbReference type="EMBL" id="RGM75416.1"/>
    </source>
</evidence>
<comment type="caution">
    <text evidence="1">The sequence shown here is derived from an EMBL/GenBank/DDBJ whole genome shotgun (WGS) entry which is preliminary data.</text>
</comment>
<dbReference type="RefSeq" id="WP_117718174.1">
    <property type="nucleotide sequence ID" value="NZ_QSTP01000001.1"/>
</dbReference>
<evidence type="ECO:0000313" key="2">
    <source>
        <dbReference type="Proteomes" id="UP000260758"/>
    </source>
</evidence>
<organism evidence="1 2">
    <name type="scientific">Agathobacter rectalis</name>
    <dbReference type="NCBI Taxonomy" id="39491"/>
    <lineage>
        <taxon>Bacteria</taxon>
        <taxon>Bacillati</taxon>
        <taxon>Bacillota</taxon>
        <taxon>Clostridia</taxon>
        <taxon>Lachnospirales</taxon>
        <taxon>Lachnospiraceae</taxon>
        <taxon>Agathobacter</taxon>
    </lineage>
</organism>
<dbReference type="Proteomes" id="UP000260758">
    <property type="component" value="Unassembled WGS sequence"/>
</dbReference>
<dbReference type="EMBL" id="QSTP01000001">
    <property type="protein sequence ID" value="RGM75416.1"/>
    <property type="molecule type" value="Genomic_DNA"/>
</dbReference>
<gene>
    <name evidence="1" type="ORF">DXB99_02530</name>
</gene>
<protein>
    <submittedName>
        <fullName evidence="1">Uncharacterized protein</fullName>
    </submittedName>
</protein>
<name>A0A3E4YKX5_9FIRM</name>